<dbReference type="GO" id="GO:0003725">
    <property type="term" value="F:double-stranded RNA binding"/>
    <property type="evidence" value="ECO:0007669"/>
    <property type="project" value="TreeGrafter"/>
</dbReference>
<feature type="domain" description="DRBM" evidence="16">
    <location>
        <begin position="170"/>
        <end position="237"/>
    </location>
</feature>
<dbReference type="GO" id="GO:0005737">
    <property type="term" value="C:cytoplasm"/>
    <property type="evidence" value="ECO:0007669"/>
    <property type="project" value="UniProtKB-SubCell"/>
</dbReference>
<dbReference type="Gene3D" id="1.10.1520.10">
    <property type="entry name" value="Ribonuclease III domain"/>
    <property type="match status" value="1"/>
</dbReference>
<dbReference type="CDD" id="cd00593">
    <property type="entry name" value="RIBOc"/>
    <property type="match status" value="1"/>
</dbReference>
<dbReference type="Pfam" id="PF14622">
    <property type="entry name" value="Ribonucleas_3_3"/>
    <property type="match status" value="1"/>
</dbReference>
<dbReference type="Proteomes" id="UP000571183">
    <property type="component" value="Unassembled WGS sequence"/>
</dbReference>
<dbReference type="PROSITE" id="PS00517">
    <property type="entry name" value="RNASE_3_1"/>
    <property type="match status" value="1"/>
</dbReference>
<comment type="function">
    <text evidence="15">Digests double-stranded RNA. Involved in the processing of primary rRNA transcript to yield the immediate precursors to the large and small rRNAs (23S and 16S). Processes some mRNAs, and tRNAs when they are encoded in the rRNA operon. Processes pre-crRNA and tracrRNA of type II CRISPR loci if present in the organism.</text>
</comment>
<feature type="binding site" evidence="15">
    <location>
        <position position="132"/>
    </location>
    <ligand>
        <name>Mg(2+)</name>
        <dbReference type="ChEBI" id="CHEBI:18420"/>
    </ligand>
</feature>
<dbReference type="GO" id="GO:0046872">
    <property type="term" value="F:metal ion binding"/>
    <property type="evidence" value="ECO:0007669"/>
    <property type="project" value="UniProtKB-KW"/>
</dbReference>
<accession>A0A840DC23</accession>
<feature type="active site" evidence="15">
    <location>
        <position position="132"/>
    </location>
</feature>
<dbReference type="NCBIfam" id="TIGR02191">
    <property type="entry name" value="RNaseIII"/>
    <property type="match status" value="1"/>
</dbReference>
<evidence type="ECO:0000256" key="6">
    <source>
        <dbReference type="ARBA" id="ARBA00022552"/>
    </source>
</evidence>
<keyword evidence="11 15" id="KW-0255">Endonuclease</keyword>
<keyword evidence="5 15" id="KW-0963">Cytoplasm</keyword>
<feature type="active site" evidence="15">
    <location>
        <position position="60"/>
    </location>
</feature>
<dbReference type="Gene3D" id="3.30.160.20">
    <property type="match status" value="1"/>
</dbReference>
<reference evidence="18" key="1">
    <citation type="submission" date="2020-08" db="EMBL/GenBank/DDBJ databases">
        <title>Sequencing the genomes of 1000 actinobacteria strains.</title>
        <authorList>
            <person name="Klenk H.-P."/>
        </authorList>
    </citation>
    <scope>NUCLEOTIDE SEQUENCE [LARGE SCALE GENOMIC DNA]</scope>
    <source>
        <strain evidence="18">DSM 27064</strain>
    </source>
</reference>
<dbReference type="AlphaFoldDB" id="A0A840DC23"/>
<feature type="binding site" evidence="15">
    <location>
        <position position="56"/>
    </location>
    <ligand>
        <name>Mg(2+)</name>
        <dbReference type="ChEBI" id="CHEBI:18420"/>
    </ligand>
</feature>
<dbReference type="GO" id="GO:0042802">
    <property type="term" value="F:identical protein binding"/>
    <property type="evidence" value="ECO:0007669"/>
    <property type="project" value="UniProtKB-ARBA"/>
</dbReference>
<proteinExistence type="inferred from homology"/>
<dbReference type="FunFam" id="1.10.1520.10:FF:000001">
    <property type="entry name" value="Ribonuclease 3"/>
    <property type="match status" value="1"/>
</dbReference>
<comment type="subcellular location">
    <subcellularLocation>
        <location evidence="2 15">Cytoplasm</location>
    </subcellularLocation>
</comment>
<evidence type="ECO:0000256" key="10">
    <source>
        <dbReference type="ARBA" id="ARBA00022723"/>
    </source>
</evidence>
<dbReference type="InterPro" id="IPR000999">
    <property type="entry name" value="RNase_III_dom"/>
</dbReference>
<comment type="subunit">
    <text evidence="4 15">Homodimer.</text>
</comment>
<keyword evidence="12 15" id="KW-0378">Hydrolase</keyword>
<keyword evidence="14 15" id="KW-0694">RNA-binding</keyword>
<dbReference type="PANTHER" id="PTHR11207:SF0">
    <property type="entry name" value="RIBONUCLEASE 3"/>
    <property type="match status" value="1"/>
</dbReference>
<dbReference type="GO" id="GO:0008033">
    <property type="term" value="P:tRNA processing"/>
    <property type="evidence" value="ECO:0007669"/>
    <property type="project" value="UniProtKB-KW"/>
</dbReference>
<dbReference type="EMBL" id="JACIFD010000002">
    <property type="protein sequence ID" value="MBB4071021.1"/>
    <property type="molecule type" value="Genomic_DNA"/>
</dbReference>
<dbReference type="SUPFAM" id="SSF69065">
    <property type="entry name" value="RNase III domain-like"/>
    <property type="match status" value="1"/>
</dbReference>
<comment type="similarity">
    <text evidence="3">Belongs to the ribonuclease III family.</text>
</comment>
<dbReference type="GO" id="GO:0006364">
    <property type="term" value="P:rRNA processing"/>
    <property type="evidence" value="ECO:0007669"/>
    <property type="project" value="UniProtKB-UniRule"/>
</dbReference>
<evidence type="ECO:0000259" key="17">
    <source>
        <dbReference type="PROSITE" id="PS50142"/>
    </source>
</evidence>
<comment type="catalytic activity">
    <reaction evidence="1 15">
        <text>Endonucleolytic cleavage to 5'-phosphomonoester.</text>
        <dbReference type="EC" id="3.1.26.3"/>
    </reaction>
</comment>
<dbReference type="InterPro" id="IPR011907">
    <property type="entry name" value="RNase_III"/>
</dbReference>
<organism evidence="18 19">
    <name type="scientific">Canibacter oris</name>
    <dbReference type="NCBI Taxonomy" id="1365628"/>
    <lineage>
        <taxon>Bacteria</taxon>
        <taxon>Bacillati</taxon>
        <taxon>Actinomycetota</taxon>
        <taxon>Actinomycetes</taxon>
        <taxon>Micrococcales</taxon>
        <taxon>Microbacteriaceae</taxon>
        <taxon>Canibacter</taxon>
    </lineage>
</organism>
<comment type="cofactor">
    <cofactor evidence="15">
        <name>Mg(2+)</name>
        <dbReference type="ChEBI" id="CHEBI:18420"/>
    </cofactor>
</comment>
<dbReference type="HAMAP" id="MF_00104">
    <property type="entry name" value="RNase_III"/>
    <property type="match status" value="1"/>
</dbReference>
<dbReference type="FunFam" id="3.30.160.20:FF:000003">
    <property type="entry name" value="Ribonuclease 3"/>
    <property type="match status" value="1"/>
</dbReference>
<dbReference type="GO" id="GO:0010468">
    <property type="term" value="P:regulation of gene expression"/>
    <property type="evidence" value="ECO:0007669"/>
    <property type="project" value="TreeGrafter"/>
</dbReference>
<dbReference type="InterPro" id="IPR014720">
    <property type="entry name" value="dsRBD_dom"/>
</dbReference>
<name>A0A840DC23_9MICO</name>
<protein>
    <recommendedName>
        <fullName evidence="15">Ribonuclease 3</fullName>
        <ecNumber evidence="15">3.1.26.3</ecNumber>
    </recommendedName>
    <alternativeName>
        <fullName evidence="15">Ribonuclease III</fullName>
        <shortName evidence="15">RNase III</shortName>
    </alternativeName>
</protein>
<evidence type="ECO:0000256" key="2">
    <source>
        <dbReference type="ARBA" id="ARBA00004496"/>
    </source>
</evidence>
<dbReference type="SMART" id="SM00358">
    <property type="entry name" value="DSRM"/>
    <property type="match status" value="1"/>
</dbReference>
<keyword evidence="9 15" id="KW-0540">Nuclease</keyword>
<dbReference type="Pfam" id="PF00035">
    <property type="entry name" value="dsrm"/>
    <property type="match status" value="1"/>
</dbReference>
<evidence type="ECO:0000256" key="8">
    <source>
        <dbReference type="ARBA" id="ARBA00022694"/>
    </source>
</evidence>
<keyword evidence="13 15" id="KW-0460">Magnesium</keyword>
<evidence type="ECO:0000256" key="12">
    <source>
        <dbReference type="ARBA" id="ARBA00022801"/>
    </source>
</evidence>
<dbReference type="SMART" id="SM00535">
    <property type="entry name" value="RIBOc"/>
    <property type="match status" value="1"/>
</dbReference>
<sequence>MTAKNTSKPSAAVQTAADGFLAQYGVKADPKLIDRALTHRSWAFEHGGAPHNERLEFLGDSVLGFAVTTRLYKKFSKLSEGELAKRRAAVVSTITLATTAREIGLGQYLKLGNGELATGGRDKDSILADTLEAVIGAVYLSTDIQVATKFVLQLLESKIAEVETLSRSLDPKTTLQEIAAAHGLPHPHYVVTGTGPDHNREYTAHVALLGVQATGVGSSKKAAELAAAREAVAQLSPRSKA</sequence>
<evidence type="ECO:0000256" key="4">
    <source>
        <dbReference type="ARBA" id="ARBA00011738"/>
    </source>
</evidence>
<evidence type="ECO:0000259" key="16">
    <source>
        <dbReference type="PROSITE" id="PS50137"/>
    </source>
</evidence>
<keyword evidence="19" id="KW-1185">Reference proteome</keyword>
<dbReference type="GO" id="GO:0006397">
    <property type="term" value="P:mRNA processing"/>
    <property type="evidence" value="ECO:0007669"/>
    <property type="project" value="UniProtKB-UniRule"/>
</dbReference>
<dbReference type="GO" id="GO:0004525">
    <property type="term" value="F:ribonuclease III activity"/>
    <property type="evidence" value="ECO:0007669"/>
    <property type="project" value="UniProtKB-UniRule"/>
</dbReference>
<dbReference type="PROSITE" id="PS50142">
    <property type="entry name" value="RNASE_3_2"/>
    <property type="match status" value="1"/>
</dbReference>
<evidence type="ECO:0000256" key="11">
    <source>
        <dbReference type="ARBA" id="ARBA00022759"/>
    </source>
</evidence>
<dbReference type="CDD" id="cd10845">
    <property type="entry name" value="DSRM_RNAse_III_family"/>
    <property type="match status" value="1"/>
</dbReference>
<evidence type="ECO:0000256" key="1">
    <source>
        <dbReference type="ARBA" id="ARBA00000109"/>
    </source>
</evidence>
<keyword evidence="10 15" id="KW-0479">Metal-binding</keyword>
<evidence type="ECO:0000256" key="9">
    <source>
        <dbReference type="ARBA" id="ARBA00022722"/>
    </source>
</evidence>
<evidence type="ECO:0000256" key="7">
    <source>
        <dbReference type="ARBA" id="ARBA00022664"/>
    </source>
</evidence>
<evidence type="ECO:0000256" key="3">
    <source>
        <dbReference type="ARBA" id="ARBA00010183"/>
    </source>
</evidence>
<evidence type="ECO:0000313" key="19">
    <source>
        <dbReference type="Proteomes" id="UP000571183"/>
    </source>
</evidence>
<feature type="domain" description="RNase III" evidence="17">
    <location>
        <begin position="24"/>
        <end position="143"/>
    </location>
</feature>
<keyword evidence="6 15" id="KW-0698">rRNA processing</keyword>
<gene>
    <name evidence="15" type="primary">rnc</name>
    <name evidence="18" type="ORF">F5897_000305</name>
</gene>
<dbReference type="EC" id="3.1.26.3" evidence="15"/>
<evidence type="ECO:0000313" key="18">
    <source>
        <dbReference type="EMBL" id="MBB4071021.1"/>
    </source>
</evidence>
<feature type="binding site" evidence="15">
    <location>
        <position position="129"/>
    </location>
    <ligand>
        <name>Mg(2+)</name>
        <dbReference type="ChEBI" id="CHEBI:18420"/>
    </ligand>
</feature>
<keyword evidence="15" id="KW-0699">rRNA-binding</keyword>
<dbReference type="SUPFAM" id="SSF54768">
    <property type="entry name" value="dsRNA-binding domain-like"/>
    <property type="match status" value="1"/>
</dbReference>
<dbReference type="GO" id="GO:0019843">
    <property type="term" value="F:rRNA binding"/>
    <property type="evidence" value="ECO:0007669"/>
    <property type="project" value="UniProtKB-KW"/>
</dbReference>
<evidence type="ECO:0000256" key="5">
    <source>
        <dbReference type="ARBA" id="ARBA00022490"/>
    </source>
</evidence>
<evidence type="ECO:0000256" key="14">
    <source>
        <dbReference type="ARBA" id="ARBA00022884"/>
    </source>
</evidence>
<comment type="caution">
    <text evidence="18">The sequence shown here is derived from an EMBL/GenBank/DDBJ whole genome shotgun (WGS) entry which is preliminary data.</text>
</comment>
<dbReference type="PANTHER" id="PTHR11207">
    <property type="entry name" value="RIBONUCLEASE III"/>
    <property type="match status" value="1"/>
</dbReference>
<keyword evidence="7 15" id="KW-0507">mRNA processing</keyword>
<dbReference type="PROSITE" id="PS50137">
    <property type="entry name" value="DS_RBD"/>
    <property type="match status" value="1"/>
</dbReference>
<keyword evidence="8 15" id="KW-0819">tRNA processing</keyword>
<evidence type="ECO:0000256" key="15">
    <source>
        <dbReference type="HAMAP-Rule" id="MF_00104"/>
    </source>
</evidence>
<dbReference type="InterPro" id="IPR036389">
    <property type="entry name" value="RNase_III_sf"/>
</dbReference>
<evidence type="ECO:0000256" key="13">
    <source>
        <dbReference type="ARBA" id="ARBA00022842"/>
    </source>
</evidence>